<dbReference type="STRING" id="80876.SAMN05421779_10565"/>
<dbReference type="EMBL" id="FTOA01000005">
    <property type="protein sequence ID" value="SIS96746.1"/>
    <property type="molecule type" value="Genomic_DNA"/>
</dbReference>
<accession>A0A1N7NEM8</accession>
<evidence type="ECO:0000313" key="4">
    <source>
        <dbReference type="Proteomes" id="UP000185678"/>
    </source>
</evidence>
<feature type="domain" description="Extensin-like C-terminal" evidence="2">
    <location>
        <begin position="45"/>
        <end position="214"/>
    </location>
</feature>
<keyword evidence="1" id="KW-0732">Signal</keyword>
<evidence type="ECO:0000256" key="1">
    <source>
        <dbReference type="SAM" id="SignalP"/>
    </source>
</evidence>
<feature type="chain" id="PRO_5013315189" evidence="1">
    <location>
        <begin position="24"/>
        <end position="216"/>
    </location>
</feature>
<evidence type="ECO:0000313" key="3">
    <source>
        <dbReference type="EMBL" id="SIS96746.1"/>
    </source>
</evidence>
<dbReference type="InterPro" id="IPR009045">
    <property type="entry name" value="Zn_M74/Hedgehog-like"/>
</dbReference>
<dbReference type="AlphaFoldDB" id="A0A1N7NEM8"/>
<dbReference type="Proteomes" id="UP000185678">
    <property type="component" value="Unassembled WGS sequence"/>
</dbReference>
<dbReference type="RefSeq" id="WP_076401009.1">
    <property type="nucleotide sequence ID" value="NZ_FTOA01000005.1"/>
</dbReference>
<dbReference type="Pfam" id="PF06904">
    <property type="entry name" value="Extensin-like_C"/>
    <property type="match status" value="1"/>
</dbReference>
<proteinExistence type="predicted"/>
<dbReference type="SUPFAM" id="SSF55166">
    <property type="entry name" value="Hedgehog/DD-peptidase"/>
    <property type="match status" value="1"/>
</dbReference>
<evidence type="ECO:0000259" key="2">
    <source>
        <dbReference type="Pfam" id="PF06904"/>
    </source>
</evidence>
<sequence length="216" mass="23329">MPARFLLRPLIPIVLLALLSACAGSPPPAQRSTQVPASTYLTGPACIIDLSYRGVAFNRLPDTAQSGACGVSTAISLTEVPFALDKPVTVDCSLARQVSLWEENVVRPAVQQHFQQDLKKIFHYGGYNCRGRTSNRSRLSEHAFGKAIDIAGFELANGTRISVEKDWSAGGSKGAFLRDVARGACGLFSVVLTPNSDKDHENHLHLDIGPWKLCSL</sequence>
<gene>
    <name evidence="3" type="ORF">SAMN05421779_10565</name>
</gene>
<dbReference type="PROSITE" id="PS51257">
    <property type="entry name" value="PROKAR_LIPOPROTEIN"/>
    <property type="match status" value="1"/>
</dbReference>
<keyword evidence="4" id="KW-1185">Reference proteome</keyword>
<feature type="signal peptide" evidence="1">
    <location>
        <begin position="1"/>
        <end position="23"/>
    </location>
</feature>
<reference evidence="3 4" key="1">
    <citation type="submission" date="2017-01" db="EMBL/GenBank/DDBJ databases">
        <authorList>
            <person name="Mah S.A."/>
            <person name="Swanson W.J."/>
            <person name="Moy G.W."/>
            <person name="Vacquier V.D."/>
        </authorList>
    </citation>
    <scope>NUCLEOTIDE SEQUENCE [LARGE SCALE GENOMIC DNA]</scope>
    <source>
        <strain evidence="3 4">DSM 11589</strain>
    </source>
</reference>
<dbReference type="OrthoDB" id="9809788at2"/>
<name>A0A1N7NEM8_9PROT</name>
<protein>
    <submittedName>
        <fullName evidence="3">Extensin-like protein C-terminus</fullName>
    </submittedName>
</protein>
<dbReference type="InterPro" id="IPR009683">
    <property type="entry name" value="Extensin-like_C"/>
</dbReference>
<organism evidence="3 4">
    <name type="scientific">Insolitispirillum peregrinum</name>
    <dbReference type="NCBI Taxonomy" id="80876"/>
    <lineage>
        <taxon>Bacteria</taxon>
        <taxon>Pseudomonadati</taxon>
        <taxon>Pseudomonadota</taxon>
        <taxon>Alphaproteobacteria</taxon>
        <taxon>Rhodospirillales</taxon>
        <taxon>Novispirillaceae</taxon>
        <taxon>Insolitispirillum</taxon>
    </lineage>
</organism>